<feature type="transmembrane region" description="Helical" evidence="1">
    <location>
        <begin position="160"/>
        <end position="183"/>
    </location>
</feature>
<reference evidence="2 3" key="1">
    <citation type="submission" date="2021-03" db="EMBL/GenBank/DDBJ databases">
        <title>Paenibacillus artemisicola MWE-103 whole genome sequence.</title>
        <authorList>
            <person name="Ham Y.J."/>
        </authorList>
    </citation>
    <scope>NUCLEOTIDE SEQUENCE [LARGE SCALE GENOMIC DNA]</scope>
    <source>
        <strain evidence="2 3">MWE-103</strain>
    </source>
</reference>
<comment type="caution">
    <text evidence="2">The sequence shown here is derived from an EMBL/GenBank/DDBJ whole genome shotgun (WGS) entry which is preliminary data.</text>
</comment>
<feature type="transmembrane region" description="Helical" evidence="1">
    <location>
        <begin position="97"/>
        <end position="116"/>
    </location>
</feature>
<keyword evidence="1" id="KW-1133">Transmembrane helix</keyword>
<accession>A0ABS3W362</accession>
<keyword evidence="1" id="KW-0812">Transmembrane</keyword>
<evidence type="ECO:0000256" key="1">
    <source>
        <dbReference type="SAM" id="Phobius"/>
    </source>
</evidence>
<keyword evidence="1" id="KW-0472">Membrane</keyword>
<name>A0ABS3W362_9BACL</name>
<feature type="transmembrane region" description="Helical" evidence="1">
    <location>
        <begin position="128"/>
        <end position="154"/>
    </location>
</feature>
<dbReference type="InterPro" id="IPR048147">
    <property type="entry name" value="CBO0543-like"/>
</dbReference>
<gene>
    <name evidence="2" type="ORF">I8J29_00930</name>
</gene>
<dbReference type="RefSeq" id="WP_208845713.1">
    <property type="nucleotide sequence ID" value="NZ_JAGGDJ010000001.1"/>
</dbReference>
<sequence length="210" mass="24299">MTTEQESAFRKTVRMLTDTTDAMSDYWTSYSNMGTWQFWLLLVLLIVPLIVLYAYLDRSKALLIGFYGLNVHAWFHYSDLATTTHGLTNYPYKFMPFLPVSLALDTSIVPVTYMLLYQWTVNRGKSYYLYAVLMSALFAFVVKPIMVSADLFAILNGMNYVYLFLLYVVVVVVAKLITDLFVYAQKRGRADDRDVRRARFGRFGGREKAK</sequence>
<keyword evidence="3" id="KW-1185">Reference proteome</keyword>
<feature type="transmembrane region" description="Helical" evidence="1">
    <location>
        <begin position="36"/>
        <end position="56"/>
    </location>
</feature>
<dbReference type="Proteomes" id="UP000670947">
    <property type="component" value="Unassembled WGS sequence"/>
</dbReference>
<dbReference type="EMBL" id="JAGGDJ010000001">
    <property type="protein sequence ID" value="MBO7742739.1"/>
    <property type="molecule type" value="Genomic_DNA"/>
</dbReference>
<feature type="transmembrane region" description="Helical" evidence="1">
    <location>
        <begin position="61"/>
        <end position="77"/>
    </location>
</feature>
<proteinExistence type="predicted"/>
<protein>
    <submittedName>
        <fullName evidence="2">Uncharacterized protein</fullName>
    </submittedName>
</protein>
<organism evidence="2 3">
    <name type="scientific">Paenibacillus artemisiicola</name>
    <dbReference type="NCBI Taxonomy" id="1172618"/>
    <lineage>
        <taxon>Bacteria</taxon>
        <taxon>Bacillati</taxon>
        <taxon>Bacillota</taxon>
        <taxon>Bacilli</taxon>
        <taxon>Bacillales</taxon>
        <taxon>Paenibacillaceae</taxon>
        <taxon>Paenibacillus</taxon>
    </lineage>
</organism>
<evidence type="ECO:0000313" key="3">
    <source>
        <dbReference type="Proteomes" id="UP000670947"/>
    </source>
</evidence>
<dbReference type="NCBIfam" id="NF041644">
    <property type="entry name" value="CBO0543_fam"/>
    <property type="match status" value="1"/>
</dbReference>
<evidence type="ECO:0000313" key="2">
    <source>
        <dbReference type="EMBL" id="MBO7742739.1"/>
    </source>
</evidence>